<feature type="compositionally biased region" description="Basic residues" evidence="1">
    <location>
        <begin position="1"/>
        <end position="10"/>
    </location>
</feature>
<protein>
    <submittedName>
        <fullName evidence="2">Uncharacterized protein</fullName>
    </submittedName>
</protein>
<feature type="region of interest" description="Disordered" evidence="1">
    <location>
        <begin position="1"/>
        <end position="59"/>
    </location>
</feature>
<evidence type="ECO:0000313" key="3">
    <source>
        <dbReference type="Proteomes" id="UP000887458"/>
    </source>
</evidence>
<feature type="compositionally biased region" description="Polar residues" evidence="1">
    <location>
        <begin position="37"/>
        <end position="46"/>
    </location>
</feature>
<evidence type="ECO:0000256" key="1">
    <source>
        <dbReference type="SAM" id="MobiDB-lite"/>
    </source>
</evidence>
<dbReference type="Proteomes" id="UP000887458">
    <property type="component" value="Unassembled WGS sequence"/>
</dbReference>
<accession>A0ABQ8J2B5</accession>
<organism evidence="2 3">
    <name type="scientific">Dermatophagoides pteronyssinus</name>
    <name type="common">European house dust mite</name>
    <dbReference type="NCBI Taxonomy" id="6956"/>
    <lineage>
        <taxon>Eukaryota</taxon>
        <taxon>Metazoa</taxon>
        <taxon>Ecdysozoa</taxon>
        <taxon>Arthropoda</taxon>
        <taxon>Chelicerata</taxon>
        <taxon>Arachnida</taxon>
        <taxon>Acari</taxon>
        <taxon>Acariformes</taxon>
        <taxon>Sarcoptiformes</taxon>
        <taxon>Astigmata</taxon>
        <taxon>Psoroptidia</taxon>
        <taxon>Analgoidea</taxon>
        <taxon>Pyroglyphidae</taxon>
        <taxon>Dermatophagoidinae</taxon>
        <taxon>Dermatophagoides</taxon>
    </lineage>
</organism>
<feature type="compositionally biased region" description="Low complexity" evidence="1">
    <location>
        <begin position="14"/>
        <end position="24"/>
    </location>
</feature>
<reference evidence="2 3" key="2">
    <citation type="journal article" date="2022" name="Mol. Biol. Evol.">
        <title>Comparative Genomics Reveals Insights into the Divergent Evolution of Astigmatic Mites and Household Pest Adaptations.</title>
        <authorList>
            <person name="Xiong Q."/>
            <person name="Wan A.T."/>
            <person name="Liu X."/>
            <person name="Fung C.S."/>
            <person name="Xiao X."/>
            <person name="Malainual N."/>
            <person name="Hou J."/>
            <person name="Wang L."/>
            <person name="Wang M."/>
            <person name="Yang K.Y."/>
            <person name="Cui Y."/>
            <person name="Leung E.L."/>
            <person name="Nong W."/>
            <person name="Shin S.K."/>
            <person name="Au S.W."/>
            <person name="Jeong K.Y."/>
            <person name="Chew F.T."/>
            <person name="Hui J.H."/>
            <person name="Leung T.F."/>
            <person name="Tungtrongchitr A."/>
            <person name="Zhong N."/>
            <person name="Liu Z."/>
            <person name="Tsui S.K."/>
        </authorList>
    </citation>
    <scope>NUCLEOTIDE SEQUENCE [LARGE SCALE GENOMIC DNA]</scope>
    <source>
        <strain evidence="2">Derp</strain>
    </source>
</reference>
<sequence>MTNIRQRKRNNNISSSSHLSITSSEKTIEGTKIENVRISSFSTPRTNCEIKNPNLGKVK</sequence>
<name>A0ABQ8J2B5_DERPT</name>
<keyword evidence="3" id="KW-1185">Reference proteome</keyword>
<comment type="caution">
    <text evidence="2">The sequence shown here is derived from an EMBL/GenBank/DDBJ whole genome shotgun (WGS) entry which is preliminary data.</text>
</comment>
<evidence type="ECO:0000313" key="2">
    <source>
        <dbReference type="EMBL" id="KAH9416665.1"/>
    </source>
</evidence>
<dbReference type="EMBL" id="NJHN03000088">
    <property type="protein sequence ID" value="KAH9416665.1"/>
    <property type="molecule type" value="Genomic_DNA"/>
</dbReference>
<reference evidence="2 3" key="1">
    <citation type="journal article" date="2018" name="J. Allergy Clin. Immunol.">
        <title>High-quality assembly of Dermatophagoides pteronyssinus genome and transcriptome reveals a wide range of novel allergens.</title>
        <authorList>
            <person name="Liu X.Y."/>
            <person name="Yang K.Y."/>
            <person name="Wang M.Q."/>
            <person name="Kwok J.S."/>
            <person name="Zeng X."/>
            <person name="Yang Z."/>
            <person name="Xiao X.J."/>
            <person name="Lau C.P."/>
            <person name="Li Y."/>
            <person name="Huang Z.M."/>
            <person name="Ba J.G."/>
            <person name="Yim A.K."/>
            <person name="Ouyang C.Y."/>
            <person name="Ngai S.M."/>
            <person name="Chan T.F."/>
            <person name="Leung E.L."/>
            <person name="Liu L."/>
            <person name="Liu Z.G."/>
            <person name="Tsui S.K."/>
        </authorList>
    </citation>
    <scope>NUCLEOTIDE SEQUENCE [LARGE SCALE GENOMIC DNA]</scope>
    <source>
        <strain evidence="2">Derp</strain>
    </source>
</reference>
<feature type="compositionally biased region" description="Basic and acidic residues" evidence="1">
    <location>
        <begin position="26"/>
        <end position="35"/>
    </location>
</feature>
<gene>
    <name evidence="2" type="ORF">DERP_012133</name>
</gene>
<proteinExistence type="predicted"/>